<dbReference type="EMBL" id="FOSK01000009">
    <property type="protein sequence ID" value="SFK78606.1"/>
    <property type="molecule type" value="Genomic_DNA"/>
</dbReference>
<dbReference type="PANTHER" id="PTHR34933">
    <property type="entry name" value="FLAGELLAR L-RING PROTEIN"/>
    <property type="match status" value="1"/>
</dbReference>
<keyword evidence="4 7" id="KW-0472">Membrane</keyword>
<dbReference type="PRINTS" id="PR01008">
    <property type="entry name" value="FLGLRINGFLGH"/>
</dbReference>
<comment type="caution">
    <text evidence="8">The sequence shown here is derived from an EMBL/GenBank/DDBJ whole genome shotgun (WGS) entry which is preliminary data.</text>
</comment>
<protein>
    <recommendedName>
        <fullName evidence="7">Flagellar L-ring protein</fullName>
    </recommendedName>
    <alternativeName>
        <fullName evidence="7">Basal body L-ring protein</fullName>
    </alternativeName>
</protein>
<keyword evidence="3 7" id="KW-0732">Signal</keyword>
<evidence type="ECO:0000256" key="4">
    <source>
        <dbReference type="ARBA" id="ARBA00023136"/>
    </source>
</evidence>
<sequence>MPRTSSATKIKQYAALTIGLFALVGCETADKLSKVGQEPVLTAIQDPRTQPGYRPVQMPMPIKEVERYNANSLWRTGNRAFFQDQRAKRVGDIVTVNVTISDKAAFENTSKSSRSDAKNSGAGGALGGAINTLALPASASADALASINSSDNFQGTGSIDRTESLKTTVAAVVTQVLPNSNLVIEGRQEVRVNHEVRELIVAGVVRPQDIASDNTVESTKIAEARIGYGGRGQISVAQQPKYGSQVLDIVLPF</sequence>
<evidence type="ECO:0000313" key="8">
    <source>
        <dbReference type="EMBL" id="SFK78606.1"/>
    </source>
</evidence>
<reference evidence="8 9" key="1">
    <citation type="submission" date="2016-10" db="EMBL/GenBank/DDBJ databases">
        <authorList>
            <person name="Varghese N."/>
            <person name="Submissions S."/>
        </authorList>
    </citation>
    <scope>NUCLEOTIDE SEQUENCE [LARGE SCALE GENOMIC DNA]</scope>
    <source>
        <strain evidence="8 9">DSM 16392</strain>
    </source>
</reference>
<evidence type="ECO:0000256" key="7">
    <source>
        <dbReference type="HAMAP-Rule" id="MF_00415"/>
    </source>
</evidence>
<dbReference type="PANTHER" id="PTHR34933:SF1">
    <property type="entry name" value="FLAGELLAR L-RING PROTEIN"/>
    <property type="match status" value="1"/>
</dbReference>
<comment type="subunit">
    <text evidence="7">The basal body constitutes a major portion of the flagellar organelle and consists of four rings (L,P,S, and M) mounted on a central rod.</text>
</comment>
<evidence type="ECO:0000313" key="9">
    <source>
        <dbReference type="Proteomes" id="UP000199598"/>
    </source>
</evidence>
<keyword evidence="8" id="KW-0966">Cell projection</keyword>
<dbReference type="Proteomes" id="UP000199598">
    <property type="component" value="Unassembled WGS sequence"/>
</dbReference>
<dbReference type="RefSeq" id="WP_063300903.1">
    <property type="nucleotide sequence ID" value="NZ_FOSK01000009.1"/>
</dbReference>
<keyword evidence="8" id="KW-0969">Cilium</keyword>
<dbReference type="PROSITE" id="PS51257">
    <property type="entry name" value="PROKAR_LIPOPROTEIN"/>
    <property type="match status" value="1"/>
</dbReference>
<comment type="function">
    <text evidence="1 7">Assembles around the rod to form the L-ring and probably protects the motor/basal body from shearing forces during rotation.</text>
</comment>
<evidence type="ECO:0000256" key="5">
    <source>
        <dbReference type="ARBA" id="ARBA00023143"/>
    </source>
</evidence>
<evidence type="ECO:0000256" key="1">
    <source>
        <dbReference type="ARBA" id="ARBA00002591"/>
    </source>
</evidence>
<proteinExistence type="inferred from homology"/>
<keyword evidence="8" id="KW-0282">Flagellum</keyword>
<keyword evidence="9" id="KW-1185">Reference proteome</keyword>
<keyword evidence="7" id="KW-0449">Lipoprotein</keyword>
<accession>A0A1I4CEN2</accession>
<evidence type="ECO:0000256" key="6">
    <source>
        <dbReference type="ARBA" id="ARBA00023237"/>
    </source>
</evidence>
<name>A0A1I4CEN2_9HYPH</name>
<dbReference type="HAMAP" id="MF_00415">
    <property type="entry name" value="FlgH"/>
    <property type="match status" value="1"/>
</dbReference>
<dbReference type="InterPro" id="IPR000527">
    <property type="entry name" value="Flag_Lring"/>
</dbReference>
<comment type="similarity">
    <text evidence="2 7">Belongs to the FlgH family.</text>
</comment>
<dbReference type="NCBIfam" id="NF001305">
    <property type="entry name" value="PRK00249.1-5"/>
    <property type="match status" value="1"/>
</dbReference>
<evidence type="ECO:0000256" key="2">
    <source>
        <dbReference type="ARBA" id="ARBA00006929"/>
    </source>
</evidence>
<dbReference type="Pfam" id="PF02107">
    <property type="entry name" value="FlgH"/>
    <property type="match status" value="1"/>
</dbReference>
<gene>
    <name evidence="7" type="primary">flgH</name>
    <name evidence="8" type="ORF">SAMN04488518_10966</name>
</gene>
<comment type="subcellular location">
    <subcellularLocation>
        <location evidence="7">Cell outer membrane</location>
        <topology evidence="7">Lipid-anchor</topology>
    </subcellularLocation>
    <subcellularLocation>
        <location evidence="7">Bacterial flagellum basal body</location>
    </subcellularLocation>
</comment>
<organism evidence="8 9">
    <name type="scientific">Pseudovibrio ascidiaceicola</name>
    <dbReference type="NCBI Taxonomy" id="285279"/>
    <lineage>
        <taxon>Bacteria</taxon>
        <taxon>Pseudomonadati</taxon>
        <taxon>Pseudomonadota</taxon>
        <taxon>Alphaproteobacteria</taxon>
        <taxon>Hyphomicrobiales</taxon>
        <taxon>Stappiaceae</taxon>
        <taxon>Pseudovibrio</taxon>
    </lineage>
</organism>
<keyword evidence="6 7" id="KW-0998">Cell outer membrane</keyword>
<keyword evidence="5 7" id="KW-0975">Bacterial flagellum</keyword>
<evidence type="ECO:0000256" key="3">
    <source>
        <dbReference type="ARBA" id="ARBA00022729"/>
    </source>
</evidence>